<dbReference type="InterPro" id="IPR028110">
    <property type="entry name" value="TMEM254"/>
</dbReference>
<evidence type="ECO:0000256" key="1">
    <source>
        <dbReference type="ARBA" id="ARBA00004141"/>
    </source>
</evidence>
<comment type="subcellular location">
    <subcellularLocation>
        <location evidence="1">Membrane</location>
        <topology evidence="1">Multi-pass membrane protein</topology>
    </subcellularLocation>
</comment>
<organism evidence="7 8">
    <name type="scientific">Potamilus streckersoni</name>
    <dbReference type="NCBI Taxonomy" id="2493646"/>
    <lineage>
        <taxon>Eukaryota</taxon>
        <taxon>Metazoa</taxon>
        <taxon>Spiralia</taxon>
        <taxon>Lophotrochozoa</taxon>
        <taxon>Mollusca</taxon>
        <taxon>Bivalvia</taxon>
        <taxon>Autobranchia</taxon>
        <taxon>Heteroconchia</taxon>
        <taxon>Palaeoheterodonta</taxon>
        <taxon>Unionida</taxon>
        <taxon>Unionoidea</taxon>
        <taxon>Unionidae</taxon>
        <taxon>Ambleminae</taxon>
        <taxon>Lampsilini</taxon>
        <taxon>Potamilus</taxon>
    </lineage>
</organism>
<feature type="transmembrane region" description="Helical" evidence="6">
    <location>
        <begin position="89"/>
        <end position="109"/>
    </location>
</feature>
<gene>
    <name evidence="7" type="ORF">CHS0354_008543</name>
</gene>
<keyword evidence="2 6" id="KW-0812">Transmembrane</keyword>
<evidence type="ECO:0000256" key="6">
    <source>
        <dbReference type="SAM" id="Phobius"/>
    </source>
</evidence>
<keyword evidence="4 6" id="KW-0472">Membrane</keyword>
<name>A0AAE0TEL7_9BIVA</name>
<accession>A0AAE0TEL7</accession>
<comment type="caution">
    <text evidence="7">The sequence shown here is derived from an EMBL/GenBank/DDBJ whole genome shotgun (WGS) entry which is preliminary data.</text>
</comment>
<reference evidence="7" key="1">
    <citation type="journal article" date="2021" name="Genome Biol. Evol.">
        <title>A High-Quality Reference Genome for a Parasitic Bivalve with Doubly Uniparental Inheritance (Bivalvia: Unionida).</title>
        <authorList>
            <person name="Smith C.H."/>
        </authorList>
    </citation>
    <scope>NUCLEOTIDE SEQUENCE</scope>
    <source>
        <strain evidence="7">CHS0354</strain>
    </source>
</reference>
<dbReference type="PANTHER" id="PTHR34104:SF3">
    <property type="entry name" value="TRANSMEMBRANE PROTEIN 254"/>
    <property type="match status" value="1"/>
</dbReference>
<keyword evidence="3 6" id="KW-1133">Transmembrane helix</keyword>
<evidence type="ECO:0000256" key="5">
    <source>
        <dbReference type="ARBA" id="ARBA00034834"/>
    </source>
</evidence>
<dbReference type="GO" id="GO:0016020">
    <property type="term" value="C:membrane"/>
    <property type="evidence" value="ECO:0007669"/>
    <property type="project" value="UniProtKB-SubCell"/>
</dbReference>
<feature type="transmembrane region" description="Helical" evidence="6">
    <location>
        <begin position="53"/>
        <end position="77"/>
    </location>
</feature>
<dbReference type="Proteomes" id="UP001195483">
    <property type="component" value="Unassembled WGS sequence"/>
</dbReference>
<evidence type="ECO:0000313" key="8">
    <source>
        <dbReference type="Proteomes" id="UP001195483"/>
    </source>
</evidence>
<reference evidence="7" key="3">
    <citation type="submission" date="2023-05" db="EMBL/GenBank/DDBJ databases">
        <authorList>
            <person name="Smith C.H."/>
        </authorList>
    </citation>
    <scope>NUCLEOTIDE SEQUENCE</scope>
    <source>
        <strain evidence="7">CHS0354</strain>
        <tissue evidence="7">Mantle</tissue>
    </source>
</reference>
<evidence type="ECO:0000256" key="2">
    <source>
        <dbReference type="ARBA" id="ARBA00022692"/>
    </source>
</evidence>
<dbReference type="Pfam" id="PF14934">
    <property type="entry name" value="TMEM254"/>
    <property type="match status" value="1"/>
</dbReference>
<sequence>MSDYFRFTHPFWVITIGTGLYVLTLSVFSPQHFTLGYLGPLGRLSTYLGTHYPGGIMALFVVAVILHIGETIYSWILCRRKALSSGATLKWMIQTFLFGLSSLMLLTAYDPHYKKTAKD</sequence>
<proteinExistence type="predicted"/>
<reference evidence="7" key="2">
    <citation type="journal article" date="2021" name="Genome Biol. Evol.">
        <title>Developing a high-quality reference genome for a parasitic bivalve with doubly uniparental inheritance (Bivalvia: Unionida).</title>
        <authorList>
            <person name="Smith C.H."/>
        </authorList>
    </citation>
    <scope>NUCLEOTIDE SEQUENCE</scope>
    <source>
        <strain evidence="7">CHS0354</strain>
        <tissue evidence="7">Mantle</tissue>
    </source>
</reference>
<dbReference type="EMBL" id="JAEAOA010000563">
    <property type="protein sequence ID" value="KAK3608982.1"/>
    <property type="molecule type" value="Genomic_DNA"/>
</dbReference>
<evidence type="ECO:0000313" key="7">
    <source>
        <dbReference type="EMBL" id="KAK3608982.1"/>
    </source>
</evidence>
<evidence type="ECO:0000256" key="4">
    <source>
        <dbReference type="ARBA" id="ARBA00023136"/>
    </source>
</evidence>
<dbReference type="AlphaFoldDB" id="A0AAE0TEL7"/>
<evidence type="ECO:0000256" key="3">
    <source>
        <dbReference type="ARBA" id="ARBA00022989"/>
    </source>
</evidence>
<keyword evidence="8" id="KW-1185">Reference proteome</keyword>
<feature type="transmembrane region" description="Helical" evidence="6">
    <location>
        <begin position="12"/>
        <end position="33"/>
    </location>
</feature>
<dbReference type="PANTHER" id="PTHR34104">
    <property type="entry name" value="TRANSMEMBRANE PROTEIN 254"/>
    <property type="match status" value="1"/>
</dbReference>
<protein>
    <recommendedName>
        <fullName evidence="5">Transmembrane protein 254</fullName>
    </recommendedName>
</protein>